<protein>
    <submittedName>
        <fullName evidence="1">Uncharacterized protein</fullName>
    </submittedName>
</protein>
<proteinExistence type="predicted"/>
<dbReference type="AlphaFoldDB" id="A0A0F8XML8"/>
<gene>
    <name evidence="1" type="ORF">LCGC14_3005150</name>
</gene>
<sequence>MKLQIESHGIKLQNMTVFSGVNGKFIHAAEIAMFIVELEKWKKKFQSMYEKKANIIIKKNATSS</sequence>
<accession>A0A0F8XML8</accession>
<comment type="caution">
    <text evidence="1">The sequence shown here is derived from an EMBL/GenBank/DDBJ whole genome shotgun (WGS) entry which is preliminary data.</text>
</comment>
<organism evidence="1">
    <name type="scientific">marine sediment metagenome</name>
    <dbReference type="NCBI Taxonomy" id="412755"/>
    <lineage>
        <taxon>unclassified sequences</taxon>
        <taxon>metagenomes</taxon>
        <taxon>ecological metagenomes</taxon>
    </lineage>
</organism>
<name>A0A0F8XML8_9ZZZZ</name>
<evidence type="ECO:0000313" key="1">
    <source>
        <dbReference type="EMBL" id="KKK62355.1"/>
    </source>
</evidence>
<reference evidence="1" key="1">
    <citation type="journal article" date="2015" name="Nature">
        <title>Complex archaea that bridge the gap between prokaryotes and eukaryotes.</title>
        <authorList>
            <person name="Spang A."/>
            <person name="Saw J.H."/>
            <person name="Jorgensen S.L."/>
            <person name="Zaremba-Niedzwiedzka K."/>
            <person name="Martijn J."/>
            <person name="Lind A.E."/>
            <person name="van Eijk R."/>
            <person name="Schleper C."/>
            <person name="Guy L."/>
            <person name="Ettema T.J."/>
        </authorList>
    </citation>
    <scope>NUCLEOTIDE SEQUENCE</scope>
</reference>
<dbReference type="EMBL" id="LAZR01062030">
    <property type="protein sequence ID" value="KKK62355.1"/>
    <property type="molecule type" value="Genomic_DNA"/>
</dbReference>